<sequence>MSHNDTFHERTKHIEIDCHFILQRVAHETVKLFSVSSTDQPVDVFTKSLLTGPDIAYVVHIVSQFMAALRITHHSVVLHNLRYVKGILLHKPGLRFSASFL</sequence>
<keyword evidence="2" id="KW-1185">Reference proteome</keyword>
<evidence type="ECO:0000313" key="2">
    <source>
        <dbReference type="Proteomes" id="UP001153555"/>
    </source>
</evidence>
<dbReference type="GO" id="GO:0016301">
    <property type="term" value="F:kinase activity"/>
    <property type="evidence" value="ECO:0007669"/>
    <property type="project" value="UniProtKB-KW"/>
</dbReference>
<dbReference type="OrthoDB" id="913866at2759"/>
<reference evidence="1" key="1">
    <citation type="submission" date="2019-12" db="EMBL/GenBank/DDBJ databases">
        <authorList>
            <person name="Scholes J."/>
        </authorList>
    </citation>
    <scope>NUCLEOTIDE SEQUENCE</scope>
</reference>
<evidence type="ECO:0000313" key="1">
    <source>
        <dbReference type="EMBL" id="CAA0839411.1"/>
    </source>
</evidence>
<organism evidence="1 2">
    <name type="scientific">Striga hermonthica</name>
    <name type="common">Purple witchweed</name>
    <name type="synonym">Buchnera hermonthica</name>
    <dbReference type="NCBI Taxonomy" id="68872"/>
    <lineage>
        <taxon>Eukaryota</taxon>
        <taxon>Viridiplantae</taxon>
        <taxon>Streptophyta</taxon>
        <taxon>Embryophyta</taxon>
        <taxon>Tracheophyta</taxon>
        <taxon>Spermatophyta</taxon>
        <taxon>Magnoliopsida</taxon>
        <taxon>eudicotyledons</taxon>
        <taxon>Gunneridae</taxon>
        <taxon>Pentapetalae</taxon>
        <taxon>asterids</taxon>
        <taxon>lamiids</taxon>
        <taxon>Lamiales</taxon>
        <taxon>Orobanchaceae</taxon>
        <taxon>Buchnereae</taxon>
        <taxon>Striga</taxon>
    </lineage>
</organism>
<accession>A0A9N7NZE9</accession>
<dbReference type="AlphaFoldDB" id="A0A9N7NZE9"/>
<name>A0A9N7NZE9_STRHE</name>
<gene>
    <name evidence="1" type="ORF">SHERM_05979</name>
</gene>
<protein>
    <submittedName>
        <fullName evidence="1">Cysteine-rich RLK (RECEPTOR-like protein kinase) 8</fullName>
    </submittedName>
</protein>
<dbReference type="PANTHER" id="PTHR11439:SF461">
    <property type="entry name" value="OS10G0432200 PROTEIN"/>
    <property type="match status" value="1"/>
</dbReference>
<comment type="caution">
    <text evidence="1">The sequence shown here is derived from an EMBL/GenBank/DDBJ whole genome shotgun (WGS) entry which is preliminary data.</text>
</comment>
<proteinExistence type="predicted"/>
<dbReference type="CDD" id="cd09272">
    <property type="entry name" value="RNase_HI_RT_Ty1"/>
    <property type="match status" value="1"/>
</dbReference>
<dbReference type="Proteomes" id="UP001153555">
    <property type="component" value="Unassembled WGS sequence"/>
</dbReference>
<keyword evidence="1" id="KW-0808">Transferase</keyword>
<dbReference type="EMBL" id="CACSLK010031421">
    <property type="protein sequence ID" value="CAA0839411.1"/>
    <property type="molecule type" value="Genomic_DNA"/>
</dbReference>
<dbReference type="PANTHER" id="PTHR11439">
    <property type="entry name" value="GAG-POL-RELATED RETROTRANSPOSON"/>
    <property type="match status" value="1"/>
</dbReference>
<keyword evidence="1" id="KW-0418">Kinase</keyword>